<dbReference type="Gene3D" id="3.60.21.10">
    <property type="match status" value="1"/>
</dbReference>
<accession>A0A9E8KNJ1</accession>
<feature type="domain" description="Calcineurin-like phosphoesterase" evidence="6">
    <location>
        <begin position="4"/>
        <end position="154"/>
    </location>
</feature>
<proteinExistence type="inferred from homology"/>
<dbReference type="KEGG" id="asem:NNL22_15420"/>
<dbReference type="Proteomes" id="UP001164472">
    <property type="component" value="Chromosome"/>
</dbReference>
<dbReference type="InterPro" id="IPR004843">
    <property type="entry name" value="Calcineurin-like_PHP"/>
</dbReference>
<comment type="function">
    <text evidence="1 5">Hydrolyzes diadenosine 5',5'''-P1,P4-tetraphosphate to yield ADP.</text>
</comment>
<keyword evidence="8" id="KW-1185">Reference proteome</keyword>
<dbReference type="HAMAP" id="MF_00199">
    <property type="entry name" value="ApaH"/>
    <property type="match status" value="1"/>
</dbReference>
<dbReference type="Pfam" id="PF00149">
    <property type="entry name" value="Metallophos"/>
    <property type="match status" value="1"/>
</dbReference>
<evidence type="ECO:0000256" key="5">
    <source>
        <dbReference type="HAMAP-Rule" id="MF_00199"/>
    </source>
</evidence>
<evidence type="ECO:0000256" key="1">
    <source>
        <dbReference type="ARBA" id="ARBA00003413"/>
    </source>
</evidence>
<dbReference type="InterPro" id="IPR004617">
    <property type="entry name" value="ApaH"/>
</dbReference>
<evidence type="ECO:0000256" key="2">
    <source>
        <dbReference type="ARBA" id="ARBA00005419"/>
    </source>
</evidence>
<dbReference type="PANTHER" id="PTHR40942">
    <property type="match status" value="1"/>
</dbReference>
<sequence length="277" mass="31355">MATYAIGDIQGCYESLCCLLNEIKFNPANDTLWVAGDLVNRGPESLKVLRYIKSLGKSAKVVLGNHDLHLLAVARGAQARKRKDTFNDILDAPDVEELMDWLRHQKMMVRDKARKVVMTHAGVPHIWRIREAKQHAKELESVLRGDQCDSFLNAMYGNEPEGWRDSLEGVARWRVITNYFTRMRFIDASGVLDFDSKLGPLNAPEGYKPWYDYVRPGTTKIIFGHWAALEGNVPNPQMVAVDTGCVWGGKLTALNLDTWQKISCDCRFDERVSVEKG</sequence>
<reference evidence="7" key="1">
    <citation type="submission" date="2022-07" db="EMBL/GenBank/DDBJ databases">
        <title>Alkalimarinus sp. nov., isolated from gut of a Alitta virens.</title>
        <authorList>
            <person name="Yang A.I."/>
            <person name="Shin N.-R."/>
        </authorList>
    </citation>
    <scope>NUCLEOTIDE SEQUENCE</scope>
    <source>
        <strain evidence="7">FA028</strain>
    </source>
</reference>
<dbReference type="AlphaFoldDB" id="A0A9E8KNJ1"/>
<organism evidence="7 8">
    <name type="scientific">Alkalimarinus sediminis</name>
    <dbReference type="NCBI Taxonomy" id="1632866"/>
    <lineage>
        <taxon>Bacteria</taxon>
        <taxon>Pseudomonadati</taxon>
        <taxon>Pseudomonadota</taxon>
        <taxon>Gammaproteobacteria</taxon>
        <taxon>Alteromonadales</taxon>
        <taxon>Alteromonadaceae</taxon>
        <taxon>Alkalimarinus</taxon>
    </lineage>
</organism>
<comment type="catalytic activity">
    <reaction evidence="4 5">
        <text>P(1),P(4)-bis(5'-adenosyl) tetraphosphate + H2O = 2 ADP + 2 H(+)</text>
        <dbReference type="Rhea" id="RHEA:24252"/>
        <dbReference type="ChEBI" id="CHEBI:15377"/>
        <dbReference type="ChEBI" id="CHEBI:15378"/>
        <dbReference type="ChEBI" id="CHEBI:58141"/>
        <dbReference type="ChEBI" id="CHEBI:456216"/>
        <dbReference type="EC" id="3.6.1.41"/>
    </reaction>
</comment>
<evidence type="ECO:0000259" key="6">
    <source>
        <dbReference type="Pfam" id="PF00149"/>
    </source>
</evidence>
<dbReference type="PIRSF" id="PIRSF000903">
    <property type="entry name" value="B5n-ttraPtase_sm"/>
    <property type="match status" value="1"/>
</dbReference>
<evidence type="ECO:0000313" key="7">
    <source>
        <dbReference type="EMBL" id="UZW74393.1"/>
    </source>
</evidence>
<dbReference type="EC" id="3.6.1.41" evidence="5"/>
<name>A0A9E8KNJ1_9ALTE</name>
<dbReference type="EMBL" id="CP101527">
    <property type="protein sequence ID" value="UZW74393.1"/>
    <property type="molecule type" value="Genomic_DNA"/>
</dbReference>
<dbReference type="CDD" id="cd07422">
    <property type="entry name" value="MPP_ApaH"/>
    <property type="match status" value="1"/>
</dbReference>
<dbReference type="PANTHER" id="PTHR40942:SF4">
    <property type="entry name" value="CYTOCHROME C5"/>
    <property type="match status" value="1"/>
</dbReference>
<dbReference type="InterPro" id="IPR029052">
    <property type="entry name" value="Metallo-depent_PP-like"/>
</dbReference>
<dbReference type="RefSeq" id="WP_251812926.1">
    <property type="nucleotide sequence ID" value="NZ_CP101527.1"/>
</dbReference>
<dbReference type="NCBIfam" id="NF001204">
    <property type="entry name" value="PRK00166.1"/>
    <property type="match status" value="1"/>
</dbReference>
<evidence type="ECO:0000313" key="8">
    <source>
        <dbReference type="Proteomes" id="UP001164472"/>
    </source>
</evidence>
<evidence type="ECO:0000256" key="3">
    <source>
        <dbReference type="ARBA" id="ARBA00022801"/>
    </source>
</evidence>
<evidence type="ECO:0000256" key="4">
    <source>
        <dbReference type="ARBA" id="ARBA00049417"/>
    </source>
</evidence>
<keyword evidence="3 5" id="KW-0378">Hydrolase</keyword>
<dbReference type="GO" id="GO:0008803">
    <property type="term" value="F:bis(5'-nucleosyl)-tetraphosphatase (symmetrical) activity"/>
    <property type="evidence" value="ECO:0007669"/>
    <property type="project" value="UniProtKB-UniRule"/>
</dbReference>
<gene>
    <name evidence="5" type="primary">apaH</name>
    <name evidence="7" type="ORF">NNL22_15420</name>
</gene>
<dbReference type="NCBIfam" id="TIGR00668">
    <property type="entry name" value="apaH"/>
    <property type="match status" value="1"/>
</dbReference>
<comment type="similarity">
    <text evidence="2 5">Belongs to the Ap4A hydrolase family.</text>
</comment>
<protein>
    <recommendedName>
        <fullName evidence="5">Bis(5'-nucleosyl)-tetraphosphatase, symmetrical</fullName>
        <ecNumber evidence="5">3.6.1.41</ecNumber>
    </recommendedName>
    <alternativeName>
        <fullName evidence="5">Ap4A hydrolase</fullName>
    </alternativeName>
    <alternativeName>
        <fullName evidence="5">Diadenosine 5',5'''-P1,P4-tetraphosphate pyrophosphohydrolase</fullName>
    </alternativeName>
    <alternativeName>
        <fullName evidence="5">Diadenosine tetraphosphatase</fullName>
    </alternativeName>
</protein>
<dbReference type="SUPFAM" id="SSF56300">
    <property type="entry name" value="Metallo-dependent phosphatases"/>
    <property type="match status" value="1"/>
</dbReference>